<keyword evidence="3" id="KW-0119">Carbohydrate metabolism</keyword>
<proteinExistence type="inferred from homology"/>
<dbReference type="SUPFAM" id="SSF51445">
    <property type="entry name" value="(Trans)glycosidases"/>
    <property type="match status" value="1"/>
</dbReference>
<dbReference type="InterPro" id="IPR017853">
    <property type="entry name" value="GH"/>
</dbReference>
<dbReference type="Pfam" id="PF05691">
    <property type="entry name" value="Raffinose_syn"/>
    <property type="match status" value="1"/>
</dbReference>
<dbReference type="EMBL" id="ML121558">
    <property type="protein sequence ID" value="RPB21592.1"/>
    <property type="molecule type" value="Genomic_DNA"/>
</dbReference>
<dbReference type="GO" id="GO:0047274">
    <property type="term" value="F:galactinol-sucrose galactosyltransferase activity"/>
    <property type="evidence" value="ECO:0007669"/>
    <property type="project" value="UniProtKB-EC"/>
</dbReference>
<evidence type="ECO:0000256" key="2">
    <source>
        <dbReference type="ARBA" id="ARBA00007240"/>
    </source>
</evidence>
<evidence type="ECO:0000256" key="1">
    <source>
        <dbReference type="ARBA" id="ARBA00001255"/>
    </source>
</evidence>
<comment type="similarity">
    <text evidence="2">Belongs to the glycosyl hydrolases 36 family.</text>
</comment>
<dbReference type="InterPro" id="IPR013785">
    <property type="entry name" value="Aldolase_TIM"/>
</dbReference>
<dbReference type="STRING" id="1051890.A0A3N4LJK6"/>
<gene>
    <name evidence="5" type="ORF">L211DRAFT_423024</name>
</gene>
<evidence type="ECO:0000256" key="4">
    <source>
        <dbReference type="ARBA" id="ARBA00049426"/>
    </source>
</evidence>
<dbReference type="InterPro" id="IPR008811">
    <property type="entry name" value="Glycosyl_hydrolases_36"/>
</dbReference>
<reference evidence="5 6" key="1">
    <citation type="journal article" date="2018" name="Nat. Ecol. Evol.">
        <title>Pezizomycetes genomes reveal the molecular basis of ectomycorrhizal truffle lifestyle.</title>
        <authorList>
            <person name="Murat C."/>
            <person name="Payen T."/>
            <person name="Noel B."/>
            <person name="Kuo A."/>
            <person name="Morin E."/>
            <person name="Chen J."/>
            <person name="Kohler A."/>
            <person name="Krizsan K."/>
            <person name="Balestrini R."/>
            <person name="Da Silva C."/>
            <person name="Montanini B."/>
            <person name="Hainaut M."/>
            <person name="Levati E."/>
            <person name="Barry K.W."/>
            <person name="Belfiori B."/>
            <person name="Cichocki N."/>
            <person name="Clum A."/>
            <person name="Dockter R.B."/>
            <person name="Fauchery L."/>
            <person name="Guy J."/>
            <person name="Iotti M."/>
            <person name="Le Tacon F."/>
            <person name="Lindquist E.A."/>
            <person name="Lipzen A."/>
            <person name="Malagnac F."/>
            <person name="Mello A."/>
            <person name="Molinier V."/>
            <person name="Miyauchi S."/>
            <person name="Poulain J."/>
            <person name="Riccioni C."/>
            <person name="Rubini A."/>
            <person name="Sitrit Y."/>
            <person name="Splivallo R."/>
            <person name="Traeger S."/>
            <person name="Wang M."/>
            <person name="Zifcakova L."/>
            <person name="Wipf D."/>
            <person name="Zambonelli A."/>
            <person name="Paolocci F."/>
            <person name="Nowrousian M."/>
            <person name="Ottonello S."/>
            <person name="Baldrian P."/>
            <person name="Spatafora J.W."/>
            <person name="Henrissat B."/>
            <person name="Nagy L.G."/>
            <person name="Aury J.M."/>
            <person name="Wincker P."/>
            <person name="Grigoriev I.V."/>
            <person name="Bonfante P."/>
            <person name="Martin F.M."/>
        </authorList>
    </citation>
    <scope>NUCLEOTIDE SEQUENCE [LARGE SCALE GENOMIC DNA]</scope>
    <source>
        <strain evidence="5 6">ATCC MYA-4762</strain>
    </source>
</reference>
<dbReference type="GO" id="GO:0004557">
    <property type="term" value="F:alpha-galactosidase activity"/>
    <property type="evidence" value="ECO:0007669"/>
    <property type="project" value="UniProtKB-EC"/>
</dbReference>
<dbReference type="OrthoDB" id="4664297at2759"/>
<comment type="catalytic activity">
    <reaction evidence="1">
        <text>Hydrolysis of terminal, non-reducing alpha-D-galactose residues in alpha-D-galactosides, including galactose oligosaccharides, galactomannans and galactolipids.</text>
        <dbReference type="EC" id="3.2.1.22"/>
    </reaction>
</comment>
<protein>
    <submittedName>
        <fullName evidence="5">Raffinose synthase Sip1</fullName>
    </submittedName>
</protein>
<dbReference type="PANTHER" id="PTHR31268">
    <property type="match status" value="1"/>
</dbReference>
<organism evidence="5 6">
    <name type="scientific">Terfezia boudieri ATCC MYA-4762</name>
    <dbReference type="NCBI Taxonomy" id="1051890"/>
    <lineage>
        <taxon>Eukaryota</taxon>
        <taxon>Fungi</taxon>
        <taxon>Dikarya</taxon>
        <taxon>Ascomycota</taxon>
        <taxon>Pezizomycotina</taxon>
        <taxon>Pezizomycetes</taxon>
        <taxon>Pezizales</taxon>
        <taxon>Pezizaceae</taxon>
        <taxon>Terfezia</taxon>
    </lineage>
</organism>
<dbReference type="Proteomes" id="UP000267821">
    <property type="component" value="Unassembled WGS sequence"/>
</dbReference>
<evidence type="ECO:0000313" key="5">
    <source>
        <dbReference type="EMBL" id="RPB21592.1"/>
    </source>
</evidence>
<evidence type="ECO:0000256" key="3">
    <source>
        <dbReference type="ARBA" id="ARBA00023277"/>
    </source>
</evidence>
<dbReference type="AlphaFoldDB" id="A0A3N4LJK6"/>
<comment type="catalytic activity">
    <reaction evidence="4">
        <text>alpha-D-galactosyl-(1-&gt;3)-1D-myo-inositol + sucrose = raffinose + myo-inositol</text>
        <dbReference type="Rhea" id="RHEA:20161"/>
        <dbReference type="ChEBI" id="CHEBI:16634"/>
        <dbReference type="ChEBI" id="CHEBI:17268"/>
        <dbReference type="ChEBI" id="CHEBI:17505"/>
        <dbReference type="ChEBI" id="CHEBI:17992"/>
        <dbReference type="EC" id="2.4.1.82"/>
    </reaction>
</comment>
<name>A0A3N4LJK6_9PEZI</name>
<dbReference type="PANTHER" id="PTHR31268:SF32">
    <property type="entry name" value="GALACTINOL--SUCROSE GALACTOSYLTRANSFERASE 2-RELATED"/>
    <property type="match status" value="1"/>
</dbReference>
<dbReference type="Gene3D" id="3.20.20.70">
    <property type="entry name" value="Aldolase class I"/>
    <property type="match status" value="1"/>
</dbReference>
<sequence length="822" mass="90498">MRFTAVLELSSFSQNINMEEQDEDLSVELWYGAEGVKEWQEAKFKLADASSLTVLQPNPTRRQKHFHLNLEYSDFQPLNFTIRFRTSPIGPWLWAGHYGSNSDGRLIFRSSHPYALQPRQDSLRTFFQNPSNSITASSSFSQVSGVRIWDLNAPIGPSTSESVSLGTPIDMERYYALVKLSSPWMGPRQGGNTMSLDKNGLVVGFMRSDGMNVVVMGMAAVDECTTYIKTGAGGTVILRTRNDGVKSGVHRAILAVGSGWQETLDAAFYRARELVSGSSNMASADNDLQAQWRREWYDGLAYCTWNGLGREITEDKILGVLQDLADNGIKVSALIIDDNWQSLISRKWDKFEADSTQFPRGLKATVSTIKIRFPHITHVAVWHATFGYWDGIAPGGWVDKNYKTKTLKWHGGNNIMIVAEDDIGRLFDDFYKFLADCGVDGVKADVQASLDELDRGVDRYRITIAYQDAFKLASMNHFGRKVIYCMAMQPYILLNYLLSPSGSPPVLRNSDDFFPNIASSHPWHIFANSMNSLYTSHLGALPDWDMFQSSLPTYGSMHAAARCISGGPIYITDSPGRHDLNLIKQMSASTPDGASGLISLRPSRVAIPMNPYIKYQGPQLLRVGNFVGGKGGDALLAIFNTATSSISELVHLADFPGIEPGEMYIVRAFSANTVVYMGSLGGSNPKSISLTLDPNGWEFFTATRVSKAKGSYVGTVGLVDKIAGAAAIVSKNIIAGNNLGRGGVEVRVKALGVLGYYVDNLPRRNIKDMLITVEGKVVPVDTVRKGEGRMDKMLLFDLEKAWGSMHLAAPWSGDVDVVLSLP</sequence>
<dbReference type="InParanoid" id="A0A3N4LJK6"/>
<evidence type="ECO:0000313" key="6">
    <source>
        <dbReference type="Proteomes" id="UP000267821"/>
    </source>
</evidence>
<accession>A0A3N4LJK6</accession>
<keyword evidence="6" id="KW-1185">Reference proteome</keyword>